<protein>
    <submittedName>
        <fullName evidence="1">Uncharacterized protein</fullName>
    </submittedName>
</protein>
<proteinExistence type="predicted"/>
<keyword evidence="2" id="KW-1185">Reference proteome</keyword>
<comment type="caution">
    <text evidence="1">The sequence shown here is derived from an EMBL/GenBank/DDBJ whole genome shotgun (WGS) entry which is preliminary data.</text>
</comment>
<gene>
    <name evidence="1" type="ORF">LSTR_LSTR007274</name>
</gene>
<dbReference type="Proteomes" id="UP000291343">
    <property type="component" value="Unassembled WGS sequence"/>
</dbReference>
<reference evidence="1 2" key="1">
    <citation type="journal article" date="2017" name="Gigascience">
        <title>Genome sequence of the small brown planthopper, Laodelphax striatellus.</title>
        <authorList>
            <person name="Zhu J."/>
            <person name="Jiang F."/>
            <person name="Wang X."/>
            <person name="Yang P."/>
            <person name="Bao Y."/>
            <person name="Zhao W."/>
            <person name="Wang W."/>
            <person name="Lu H."/>
            <person name="Wang Q."/>
            <person name="Cui N."/>
            <person name="Li J."/>
            <person name="Chen X."/>
            <person name="Luo L."/>
            <person name="Yu J."/>
            <person name="Kang L."/>
            <person name="Cui F."/>
        </authorList>
    </citation>
    <scope>NUCLEOTIDE SEQUENCE [LARGE SCALE GENOMIC DNA]</scope>
    <source>
        <strain evidence="1">Lst14</strain>
    </source>
</reference>
<dbReference type="InParanoid" id="A0A482XE89"/>
<dbReference type="AlphaFoldDB" id="A0A482XE89"/>
<organism evidence="1 2">
    <name type="scientific">Laodelphax striatellus</name>
    <name type="common">Small brown planthopper</name>
    <name type="synonym">Delphax striatella</name>
    <dbReference type="NCBI Taxonomy" id="195883"/>
    <lineage>
        <taxon>Eukaryota</taxon>
        <taxon>Metazoa</taxon>
        <taxon>Ecdysozoa</taxon>
        <taxon>Arthropoda</taxon>
        <taxon>Hexapoda</taxon>
        <taxon>Insecta</taxon>
        <taxon>Pterygota</taxon>
        <taxon>Neoptera</taxon>
        <taxon>Paraneoptera</taxon>
        <taxon>Hemiptera</taxon>
        <taxon>Auchenorrhyncha</taxon>
        <taxon>Fulgoroidea</taxon>
        <taxon>Delphacidae</taxon>
        <taxon>Criomorphinae</taxon>
        <taxon>Laodelphax</taxon>
    </lineage>
</organism>
<evidence type="ECO:0000313" key="1">
    <source>
        <dbReference type="EMBL" id="RZF44002.1"/>
    </source>
</evidence>
<dbReference type="EMBL" id="QKKF02011778">
    <property type="protein sequence ID" value="RZF44002.1"/>
    <property type="molecule type" value="Genomic_DNA"/>
</dbReference>
<evidence type="ECO:0000313" key="2">
    <source>
        <dbReference type="Proteomes" id="UP000291343"/>
    </source>
</evidence>
<accession>A0A482XE89</accession>
<name>A0A482XE89_LAOST</name>
<sequence>MNRICNIGRCEFRGEEIRYGKREIICEKGKFRFAGPAEWDKHQLPQQTSLQKGDNAKCLLLCCALDAHARDFAGHGVMTHYNKHLPLWSHSGGCRISQAQLLFHSFISSQICHSFATRSSAMTLGKASFGVQKPQKKITG</sequence>